<dbReference type="Proteomes" id="UP000092971">
    <property type="component" value="Chromosome"/>
</dbReference>
<dbReference type="InterPro" id="IPR013022">
    <property type="entry name" value="Xyl_isomerase-like_TIM-brl"/>
</dbReference>
<protein>
    <submittedName>
        <fullName evidence="3">Xylose isomerase</fullName>
    </submittedName>
</protein>
<dbReference type="RefSeq" id="WP_015358721.1">
    <property type="nucleotide sequence ID" value="NZ_CP014672.1"/>
</dbReference>
<dbReference type="Pfam" id="PF01261">
    <property type="entry name" value="AP_endonuc_2"/>
    <property type="match status" value="1"/>
</dbReference>
<dbReference type="SUPFAM" id="SSF51658">
    <property type="entry name" value="Xylose isomerase-like"/>
    <property type="match status" value="1"/>
</dbReference>
<dbReference type="InterPro" id="IPR050417">
    <property type="entry name" value="Sugar_Epim/Isomerase"/>
</dbReference>
<dbReference type="AlphaFoldDB" id="A0A1B1YCD5"/>
<evidence type="ECO:0000256" key="1">
    <source>
        <dbReference type="ARBA" id="ARBA00023235"/>
    </source>
</evidence>
<dbReference type="PANTHER" id="PTHR43489">
    <property type="entry name" value="ISOMERASE"/>
    <property type="match status" value="1"/>
</dbReference>
<keyword evidence="1 3" id="KW-0413">Isomerase</keyword>
<dbReference type="GO" id="GO:0016853">
    <property type="term" value="F:isomerase activity"/>
    <property type="evidence" value="ECO:0007669"/>
    <property type="project" value="UniProtKB-KW"/>
</dbReference>
<dbReference type="OrthoDB" id="9786584at2"/>
<proteinExistence type="predicted"/>
<dbReference type="Gene3D" id="3.20.20.150">
    <property type="entry name" value="Divalent-metal-dependent TIM barrel enzymes"/>
    <property type="match status" value="1"/>
</dbReference>
<name>A0A1B1YCD5_THEST</name>
<organism evidence="3 4">
    <name type="scientific">Thermoclostridium stercorarium subsp. thermolacticum DSM 2910</name>
    <dbReference type="NCBI Taxonomy" id="1121336"/>
    <lineage>
        <taxon>Bacteria</taxon>
        <taxon>Bacillati</taxon>
        <taxon>Bacillota</taxon>
        <taxon>Clostridia</taxon>
        <taxon>Eubacteriales</taxon>
        <taxon>Oscillospiraceae</taxon>
        <taxon>Thermoclostridium</taxon>
    </lineage>
</organism>
<reference evidence="3 4" key="1">
    <citation type="submission" date="2016-02" db="EMBL/GenBank/DDBJ databases">
        <title>Comparison of Clostridium stercorarium subspecies using comparative genomics and transcriptomics.</title>
        <authorList>
            <person name="Schellenberg J."/>
            <person name="Thallinger G."/>
            <person name="Levin D.B."/>
            <person name="Zhang X."/>
            <person name="Alvare G."/>
            <person name="Fristensky B."/>
            <person name="Sparling R."/>
        </authorList>
    </citation>
    <scope>NUCLEOTIDE SEQUENCE [LARGE SCALE GENOMIC DNA]</scope>
    <source>
        <strain evidence="3 4">DSM 2910</strain>
    </source>
</reference>
<sequence>MIKYSATVASGGTETMPYLFKGNVEQAVETCARNGFDAVELHLRTPDDIDRRRIKDICDMNGIAVSTIGTGMGYTFDGLYLTASDENIRKGAIERIKRHIDLAAFFRCAVIIGSMRGKMPENNGRETALKNYRESLLILADYAEKKDVTILMEPLNRYECNIHNTASEMRDFLISLGSGKLKILLDTFHMNIEEFGQNGMYDAIRICGEMLGHVHFADSNRKRPGSGHIDFSGILKTLKEIGYDKYIAFECLPWPDPETASAEGLKFIKSL</sequence>
<dbReference type="PANTHER" id="PTHR43489:SF7">
    <property type="entry name" value="3-DEHYDRO-D-GULOSIDE 4-EPIMERASE-RELATED"/>
    <property type="match status" value="1"/>
</dbReference>
<evidence type="ECO:0000313" key="4">
    <source>
        <dbReference type="Proteomes" id="UP000092971"/>
    </source>
</evidence>
<feature type="domain" description="Xylose isomerase-like TIM barrel" evidence="2">
    <location>
        <begin position="29"/>
        <end position="270"/>
    </location>
</feature>
<evidence type="ECO:0000259" key="2">
    <source>
        <dbReference type="Pfam" id="PF01261"/>
    </source>
</evidence>
<dbReference type="EMBL" id="CP014672">
    <property type="protein sequence ID" value="ANW98426.1"/>
    <property type="molecule type" value="Genomic_DNA"/>
</dbReference>
<gene>
    <name evidence="3" type="ORF">CSTERTH_04895</name>
</gene>
<evidence type="ECO:0000313" key="3">
    <source>
        <dbReference type="EMBL" id="ANW98426.1"/>
    </source>
</evidence>
<accession>A0A1B1YCD5</accession>
<dbReference type="InterPro" id="IPR036237">
    <property type="entry name" value="Xyl_isomerase-like_sf"/>
</dbReference>